<keyword evidence="5" id="KW-0449">Lipoprotein</keyword>
<comment type="similarity">
    <text evidence="1">Belongs to the MlaA family.</text>
</comment>
<dbReference type="AlphaFoldDB" id="A0A923M977"/>
<feature type="region of interest" description="Disordered" evidence="3">
    <location>
        <begin position="221"/>
        <end position="257"/>
    </location>
</feature>
<dbReference type="InterPro" id="IPR007428">
    <property type="entry name" value="MlaA"/>
</dbReference>
<feature type="compositionally biased region" description="Basic and acidic residues" evidence="3">
    <location>
        <begin position="221"/>
        <end position="243"/>
    </location>
</feature>
<name>A0A923M977_9BURK</name>
<feature type="compositionally biased region" description="Polar residues" evidence="3">
    <location>
        <begin position="247"/>
        <end position="257"/>
    </location>
</feature>
<dbReference type="GO" id="GO:0016020">
    <property type="term" value="C:membrane"/>
    <property type="evidence" value="ECO:0007669"/>
    <property type="project" value="InterPro"/>
</dbReference>
<dbReference type="PRINTS" id="PR01805">
    <property type="entry name" value="VACJLIPOPROT"/>
</dbReference>
<evidence type="ECO:0000256" key="1">
    <source>
        <dbReference type="ARBA" id="ARBA00010634"/>
    </source>
</evidence>
<evidence type="ECO:0000313" key="6">
    <source>
        <dbReference type="Proteomes" id="UP000596827"/>
    </source>
</evidence>
<dbReference type="RefSeq" id="WP_187081293.1">
    <property type="nucleotide sequence ID" value="NZ_JACORU010000003.1"/>
</dbReference>
<evidence type="ECO:0000313" key="5">
    <source>
        <dbReference type="EMBL" id="MBC5764822.1"/>
    </source>
</evidence>
<feature type="signal peptide" evidence="4">
    <location>
        <begin position="1"/>
        <end position="26"/>
    </location>
</feature>
<protein>
    <submittedName>
        <fullName evidence="5">VacJ family lipoprotein</fullName>
    </submittedName>
</protein>
<keyword evidence="6" id="KW-1185">Reference proteome</keyword>
<accession>A0A923M977</accession>
<evidence type="ECO:0000256" key="3">
    <source>
        <dbReference type="SAM" id="MobiDB-lite"/>
    </source>
</evidence>
<dbReference type="PANTHER" id="PTHR30035">
    <property type="entry name" value="LIPOPROTEIN VACJ-RELATED"/>
    <property type="match status" value="1"/>
</dbReference>
<comment type="caution">
    <text evidence="5">The sequence shown here is derived from an EMBL/GenBank/DDBJ whole genome shotgun (WGS) entry which is preliminary data.</text>
</comment>
<dbReference type="Pfam" id="PF04333">
    <property type="entry name" value="MlaA"/>
    <property type="match status" value="1"/>
</dbReference>
<dbReference type="EMBL" id="JACORU010000003">
    <property type="protein sequence ID" value="MBC5764822.1"/>
    <property type="molecule type" value="Genomic_DNA"/>
</dbReference>
<gene>
    <name evidence="5" type="ORF">H8R02_10200</name>
</gene>
<feature type="chain" id="PRO_5036689805" evidence="4">
    <location>
        <begin position="27"/>
        <end position="257"/>
    </location>
</feature>
<dbReference type="Proteomes" id="UP000596827">
    <property type="component" value="Unassembled WGS sequence"/>
</dbReference>
<dbReference type="GO" id="GO:0120010">
    <property type="term" value="P:intermembrane phospholipid transfer"/>
    <property type="evidence" value="ECO:0007669"/>
    <property type="project" value="TreeGrafter"/>
</dbReference>
<evidence type="ECO:0000256" key="4">
    <source>
        <dbReference type="SAM" id="SignalP"/>
    </source>
</evidence>
<dbReference type="PROSITE" id="PS51257">
    <property type="entry name" value="PROKAR_LIPOPROTEIN"/>
    <property type="match status" value="1"/>
</dbReference>
<dbReference type="PANTHER" id="PTHR30035:SF3">
    <property type="entry name" value="INTERMEMBRANE PHOSPHOLIPID TRANSPORT SYSTEM LIPOPROTEIN MLAA"/>
    <property type="match status" value="1"/>
</dbReference>
<sequence>MKIKKLFVLALAAVALAGLGGCASLAERNPADPFEPMNREITKFNDGLDQMLLKPVATAYRRAVPPLVRTGVSNFFGNLGDLWSAANSALQLKIPNAFENLMRFHVNTVFGLGGILDLASEFNIERHKEDFGQTLGRYGVPAGPYIVLPFLGPSTLRDTLALPVDRRGDLVHYTSNEGVRHTLYGIRAVDQRANLLRVGEVLNEASLDRYTFTRDAYLQRRRAEIGREKQDDRTDGQTPKDEPPAQTPGQPASAPTR</sequence>
<reference evidence="5" key="1">
    <citation type="submission" date="2020-08" db="EMBL/GenBank/DDBJ databases">
        <title>Ramlibacter sp. GTP1 16S ribosomal RNA gene genome sequencing and assembly.</title>
        <authorList>
            <person name="Kang M."/>
        </authorList>
    </citation>
    <scope>NUCLEOTIDE SEQUENCE</scope>
    <source>
        <strain evidence="5">GTP1</strain>
    </source>
</reference>
<keyword evidence="2 4" id="KW-0732">Signal</keyword>
<evidence type="ECO:0000256" key="2">
    <source>
        <dbReference type="ARBA" id="ARBA00022729"/>
    </source>
</evidence>
<organism evidence="5 6">
    <name type="scientific">Ramlibacter albus</name>
    <dbReference type="NCBI Taxonomy" id="2079448"/>
    <lineage>
        <taxon>Bacteria</taxon>
        <taxon>Pseudomonadati</taxon>
        <taxon>Pseudomonadota</taxon>
        <taxon>Betaproteobacteria</taxon>
        <taxon>Burkholderiales</taxon>
        <taxon>Comamonadaceae</taxon>
        <taxon>Ramlibacter</taxon>
    </lineage>
</organism>
<proteinExistence type="inferred from homology"/>